<dbReference type="AlphaFoldDB" id="A0AAP0R621"/>
<sequence>MDLQFPNGQFTYASGEGITTSAFVPFCGGFLQAQGQYPGEMRFSFSCKNKWGTRTTPLVQWPDKSFSLVLNLDASSVDFVSVLLTCERLMMWQHLHR</sequence>
<dbReference type="Proteomes" id="UP001415857">
    <property type="component" value="Unassembled WGS sequence"/>
</dbReference>
<organism evidence="1 2">
    <name type="scientific">Liquidambar formosana</name>
    <name type="common">Formosan gum</name>
    <dbReference type="NCBI Taxonomy" id="63359"/>
    <lineage>
        <taxon>Eukaryota</taxon>
        <taxon>Viridiplantae</taxon>
        <taxon>Streptophyta</taxon>
        <taxon>Embryophyta</taxon>
        <taxon>Tracheophyta</taxon>
        <taxon>Spermatophyta</taxon>
        <taxon>Magnoliopsida</taxon>
        <taxon>eudicotyledons</taxon>
        <taxon>Gunneridae</taxon>
        <taxon>Pentapetalae</taxon>
        <taxon>Saxifragales</taxon>
        <taxon>Altingiaceae</taxon>
        <taxon>Liquidambar</taxon>
    </lineage>
</organism>
<reference evidence="1 2" key="1">
    <citation type="journal article" date="2024" name="Plant J.">
        <title>Genome sequences and population genomics reveal climatic adaptation and genomic divergence between two closely related sweetgum species.</title>
        <authorList>
            <person name="Xu W.Q."/>
            <person name="Ren C.Q."/>
            <person name="Zhang X.Y."/>
            <person name="Comes H.P."/>
            <person name="Liu X.H."/>
            <person name="Li Y.G."/>
            <person name="Kettle C.J."/>
            <person name="Jalonen R."/>
            <person name="Gaisberger H."/>
            <person name="Ma Y.Z."/>
            <person name="Qiu Y.X."/>
        </authorList>
    </citation>
    <scope>NUCLEOTIDE SEQUENCE [LARGE SCALE GENOMIC DNA]</scope>
    <source>
        <strain evidence="1">Hangzhou</strain>
    </source>
</reference>
<gene>
    <name evidence="1" type="ORF">L1049_001234</name>
</gene>
<dbReference type="PANTHER" id="PTHR34541">
    <property type="entry name" value="OS01G0729900 PROTEIN"/>
    <property type="match status" value="1"/>
</dbReference>
<evidence type="ECO:0000313" key="2">
    <source>
        <dbReference type="Proteomes" id="UP001415857"/>
    </source>
</evidence>
<evidence type="ECO:0000313" key="1">
    <source>
        <dbReference type="EMBL" id="KAK9269459.1"/>
    </source>
</evidence>
<accession>A0AAP0R621</accession>
<dbReference type="EMBL" id="JBBPBK010000015">
    <property type="protein sequence ID" value="KAK9269459.1"/>
    <property type="molecule type" value="Genomic_DNA"/>
</dbReference>
<comment type="caution">
    <text evidence="1">The sequence shown here is derived from an EMBL/GenBank/DDBJ whole genome shotgun (WGS) entry which is preliminary data.</text>
</comment>
<protein>
    <submittedName>
        <fullName evidence="1">Uncharacterized protein</fullName>
    </submittedName>
</protein>
<dbReference type="PANTHER" id="PTHR34541:SF2">
    <property type="entry name" value="OS01G0729900 PROTEIN"/>
    <property type="match status" value="1"/>
</dbReference>
<proteinExistence type="predicted"/>
<keyword evidence="2" id="KW-1185">Reference proteome</keyword>
<name>A0AAP0R621_LIQFO</name>